<keyword evidence="2" id="KW-0645">Protease</keyword>
<keyword evidence="5" id="KW-0862">Zinc</keyword>
<dbReference type="PANTHER" id="PTHR15910:SF1">
    <property type="entry name" value="ARCHAEMETZINCIN-2"/>
    <property type="match status" value="1"/>
</dbReference>
<dbReference type="GO" id="GO:0006508">
    <property type="term" value="P:proteolysis"/>
    <property type="evidence" value="ECO:0007669"/>
    <property type="project" value="UniProtKB-KW"/>
</dbReference>
<evidence type="ECO:0000256" key="3">
    <source>
        <dbReference type="ARBA" id="ARBA00022723"/>
    </source>
</evidence>
<dbReference type="EMBL" id="GIBP01009822">
    <property type="protein sequence ID" value="NDV38791.1"/>
    <property type="molecule type" value="Transcribed_RNA"/>
</dbReference>
<evidence type="ECO:0000256" key="5">
    <source>
        <dbReference type="ARBA" id="ARBA00022833"/>
    </source>
</evidence>
<dbReference type="AlphaFoldDB" id="A0A6B2LQ04"/>
<name>A0A6B2LQ04_9EUKA</name>
<evidence type="ECO:0000256" key="2">
    <source>
        <dbReference type="ARBA" id="ARBA00022670"/>
    </source>
</evidence>
<dbReference type="SUPFAM" id="SSF55486">
    <property type="entry name" value="Metalloproteases ('zincins'), catalytic domain"/>
    <property type="match status" value="1"/>
</dbReference>
<dbReference type="InterPro" id="IPR012962">
    <property type="entry name" value="Pept_M54_archaemetzincn"/>
</dbReference>
<dbReference type="GO" id="GO:0046872">
    <property type="term" value="F:metal ion binding"/>
    <property type="evidence" value="ECO:0007669"/>
    <property type="project" value="UniProtKB-KW"/>
</dbReference>
<reference evidence="7" key="1">
    <citation type="journal article" date="2020" name="J. Eukaryot. Microbiol.">
        <title>De novo Sequencing, Assembly and Annotation of the Transcriptome for the Free-Living Testate Amoeba Arcella intermedia.</title>
        <authorList>
            <person name="Ribeiro G.M."/>
            <person name="Porfirio-Sousa A.L."/>
            <person name="Maurer-Alcala X.X."/>
            <person name="Katz L.A."/>
            <person name="Lahr D.J.G."/>
        </authorList>
    </citation>
    <scope>NUCLEOTIDE SEQUENCE</scope>
</reference>
<evidence type="ECO:0000256" key="1">
    <source>
        <dbReference type="ARBA" id="ARBA00001947"/>
    </source>
</evidence>
<keyword evidence="4" id="KW-0378">Hydrolase</keyword>
<dbReference type="Gene3D" id="3.40.390.10">
    <property type="entry name" value="Collagenase (Catalytic Domain)"/>
    <property type="match status" value="1"/>
</dbReference>
<dbReference type="PANTHER" id="PTHR15910">
    <property type="entry name" value="ARCHAEMETZINCIN"/>
    <property type="match status" value="1"/>
</dbReference>
<keyword evidence="3" id="KW-0479">Metal-binding</keyword>
<dbReference type="CDD" id="cd11375">
    <property type="entry name" value="Peptidase_M54"/>
    <property type="match status" value="1"/>
</dbReference>
<dbReference type="InterPro" id="IPR024079">
    <property type="entry name" value="MetalloPept_cat_dom_sf"/>
</dbReference>
<organism evidence="7">
    <name type="scientific">Arcella intermedia</name>
    <dbReference type="NCBI Taxonomy" id="1963864"/>
    <lineage>
        <taxon>Eukaryota</taxon>
        <taxon>Amoebozoa</taxon>
        <taxon>Tubulinea</taxon>
        <taxon>Elardia</taxon>
        <taxon>Arcellinida</taxon>
        <taxon>Sphaerothecina</taxon>
        <taxon>Arcellidae</taxon>
        <taxon>Arcella</taxon>
    </lineage>
</organism>
<protein>
    <submittedName>
        <fullName evidence="7">Uncharacterized protein</fullName>
    </submittedName>
</protein>
<comment type="cofactor">
    <cofactor evidence="1">
        <name>Zn(2+)</name>
        <dbReference type="ChEBI" id="CHEBI:29105"/>
    </cofactor>
</comment>
<dbReference type="GO" id="GO:0008237">
    <property type="term" value="F:metallopeptidase activity"/>
    <property type="evidence" value="ECO:0007669"/>
    <property type="project" value="UniProtKB-KW"/>
</dbReference>
<proteinExistence type="predicted"/>
<accession>A0A6B2LQ04</accession>
<evidence type="ECO:0000256" key="4">
    <source>
        <dbReference type="ARBA" id="ARBA00022801"/>
    </source>
</evidence>
<evidence type="ECO:0000313" key="7">
    <source>
        <dbReference type="EMBL" id="NDV38791.1"/>
    </source>
</evidence>
<dbReference type="Pfam" id="PF07998">
    <property type="entry name" value="Peptidase_M54"/>
    <property type="match status" value="1"/>
</dbReference>
<sequence>MYDLYPRDGWNFVFGQARLADSVGVFSFIRYVDNTSNFLLNCCKVMTHEIGHMFGIKHCCYFQCLMNGSNHLEESTSKPMFLCPMDLHKLQHYINFDVLERYQNLLTFLLHHPQHFGSNNIQWLKTRCQSLSSHPNPSLPKPNKH</sequence>
<evidence type="ECO:0000256" key="6">
    <source>
        <dbReference type="ARBA" id="ARBA00023049"/>
    </source>
</evidence>
<keyword evidence="6" id="KW-0482">Metalloprotease</keyword>